<dbReference type="Pfam" id="PF00005">
    <property type="entry name" value="ABC_tran"/>
    <property type="match status" value="1"/>
</dbReference>
<evidence type="ECO:0000256" key="5">
    <source>
        <dbReference type="ARBA" id="ARBA00022989"/>
    </source>
</evidence>
<protein>
    <submittedName>
        <fullName evidence="11">ABC transporter ATP-binding protein/permease</fullName>
    </submittedName>
</protein>
<feature type="transmembrane region" description="Helical" evidence="8">
    <location>
        <begin position="278"/>
        <end position="297"/>
    </location>
</feature>
<dbReference type="SMART" id="SM00382">
    <property type="entry name" value="AAA"/>
    <property type="match status" value="1"/>
</dbReference>
<keyword evidence="5 8" id="KW-1133">Transmembrane helix</keyword>
<dbReference type="InterPro" id="IPR003439">
    <property type="entry name" value="ABC_transporter-like_ATP-bd"/>
</dbReference>
<evidence type="ECO:0000256" key="7">
    <source>
        <dbReference type="SAM" id="MobiDB-lite"/>
    </source>
</evidence>
<dbReference type="PROSITE" id="PS00211">
    <property type="entry name" value="ABC_TRANSPORTER_1"/>
    <property type="match status" value="1"/>
</dbReference>
<comment type="caution">
    <text evidence="11">The sequence shown here is derived from an EMBL/GenBank/DDBJ whole genome shotgun (WGS) entry which is preliminary data.</text>
</comment>
<dbReference type="InterPro" id="IPR027417">
    <property type="entry name" value="P-loop_NTPase"/>
</dbReference>
<name>A0ABS9VS41_9BIFI</name>
<dbReference type="Proteomes" id="UP000710815">
    <property type="component" value="Unassembled WGS sequence"/>
</dbReference>
<keyword evidence="2 8" id="KW-0812">Transmembrane</keyword>
<evidence type="ECO:0000313" key="11">
    <source>
        <dbReference type="EMBL" id="MCH9274897.1"/>
    </source>
</evidence>
<proteinExistence type="predicted"/>
<dbReference type="Gene3D" id="1.20.1560.10">
    <property type="entry name" value="ABC transporter type 1, transmembrane domain"/>
    <property type="match status" value="1"/>
</dbReference>
<keyword evidence="4 11" id="KW-0067">ATP-binding</keyword>
<keyword evidence="12" id="KW-1185">Reference proteome</keyword>
<evidence type="ECO:0000313" key="12">
    <source>
        <dbReference type="Proteomes" id="UP000710815"/>
    </source>
</evidence>
<dbReference type="CDD" id="cd18548">
    <property type="entry name" value="ABC_6TM_Tm287_like"/>
    <property type="match status" value="1"/>
</dbReference>
<dbReference type="InterPro" id="IPR003593">
    <property type="entry name" value="AAA+_ATPase"/>
</dbReference>
<dbReference type="SUPFAM" id="SSF52540">
    <property type="entry name" value="P-loop containing nucleoside triphosphate hydrolases"/>
    <property type="match status" value="1"/>
</dbReference>
<reference evidence="11 12" key="1">
    <citation type="journal article" date="2021" name="Environ. Microbiol.">
        <title>Genetic insights into the dark matter of the mammalian gut microbiota through targeted genome reconstruction.</title>
        <authorList>
            <person name="Lugli G.A."/>
            <person name="Alessandri G."/>
            <person name="Milani C."/>
            <person name="Viappiani A."/>
            <person name="Fontana F."/>
            <person name="Tarracchini C."/>
            <person name="Mancabelli L."/>
            <person name="Argentini C."/>
            <person name="Ruiz L."/>
            <person name="Margolles A."/>
            <person name="van Sinderen D."/>
            <person name="Turroni F."/>
            <person name="Ventura M."/>
        </authorList>
    </citation>
    <scope>NUCLEOTIDE SEQUENCE [LARGE SCALE GENOMIC DNA]</scope>
    <source>
        <strain evidence="11 12">MA1</strain>
    </source>
</reference>
<feature type="transmembrane region" description="Helical" evidence="8">
    <location>
        <begin position="12"/>
        <end position="36"/>
    </location>
</feature>
<dbReference type="RefSeq" id="WP_241512741.1">
    <property type="nucleotide sequence ID" value="NZ_JAFEJT020000003.1"/>
</dbReference>
<feature type="transmembrane region" description="Helical" evidence="8">
    <location>
        <begin position="153"/>
        <end position="174"/>
    </location>
</feature>
<reference evidence="11 12" key="2">
    <citation type="journal article" date="2021" name="Syst. Appl. Microbiol.">
        <title>Phylogenetic classification of ten novel species belonging to the genus Bifidobacterium comprising B. phasiani sp. nov., B. pongonis sp. nov., B. saguinibicoloris sp. nov., B. colobi sp. nov., B. simiiventris sp. nov., B. santillanense sp. nov., B. miconis sp. nov., B. amazonense sp. nov., B. pluvialisilvae sp. nov., and B. miconisargentati sp. nov.</title>
        <authorList>
            <person name="Lugli G.A."/>
            <person name="Calvete-Torre I."/>
            <person name="Alessandri G."/>
            <person name="Milani C."/>
            <person name="Turroni F."/>
            <person name="Laiolo P."/>
            <person name="Ossiprandi M.C."/>
            <person name="Margolles A."/>
            <person name="Ruiz L."/>
            <person name="Ventura M."/>
        </authorList>
    </citation>
    <scope>NUCLEOTIDE SEQUENCE [LARGE SCALE GENOMIC DNA]</scope>
    <source>
        <strain evidence="11 12">MA1</strain>
    </source>
</reference>
<feature type="transmembrane region" description="Helical" evidence="8">
    <location>
        <begin position="125"/>
        <end position="147"/>
    </location>
</feature>
<dbReference type="GO" id="GO:0005524">
    <property type="term" value="F:ATP binding"/>
    <property type="evidence" value="ECO:0007669"/>
    <property type="project" value="UniProtKB-KW"/>
</dbReference>
<dbReference type="InterPro" id="IPR036640">
    <property type="entry name" value="ABC1_TM_sf"/>
</dbReference>
<dbReference type="PROSITE" id="PS50893">
    <property type="entry name" value="ABC_TRANSPORTER_2"/>
    <property type="match status" value="1"/>
</dbReference>
<keyword evidence="6 8" id="KW-0472">Membrane</keyword>
<dbReference type="Gene3D" id="3.40.50.300">
    <property type="entry name" value="P-loop containing nucleotide triphosphate hydrolases"/>
    <property type="match status" value="1"/>
</dbReference>
<feature type="compositionally biased region" description="Low complexity" evidence="7">
    <location>
        <begin position="607"/>
        <end position="632"/>
    </location>
</feature>
<gene>
    <name evidence="11" type="ORF">JS533_001160</name>
</gene>
<evidence type="ECO:0000256" key="2">
    <source>
        <dbReference type="ARBA" id="ARBA00022692"/>
    </source>
</evidence>
<dbReference type="Pfam" id="PF00664">
    <property type="entry name" value="ABC_membrane"/>
    <property type="match status" value="1"/>
</dbReference>
<dbReference type="PANTHER" id="PTHR43394">
    <property type="entry name" value="ATP-DEPENDENT PERMEASE MDL1, MITOCHONDRIAL"/>
    <property type="match status" value="1"/>
</dbReference>
<evidence type="ECO:0000256" key="4">
    <source>
        <dbReference type="ARBA" id="ARBA00022840"/>
    </source>
</evidence>
<dbReference type="SUPFAM" id="SSF90123">
    <property type="entry name" value="ABC transporter transmembrane region"/>
    <property type="match status" value="1"/>
</dbReference>
<evidence type="ECO:0000259" key="10">
    <source>
        <dbReference type="PROSITE" id="PS50929"/>
    </source>
</evidence>
<sequence length="632" mass="69139">MRLVARFMRPYWGLFALTLVLLFFDVIGALVIPTFVAELLNESASGATLDAMISTGVKMGLAALISGTAAVAGGWCCSQLTSKVGKDMRMALYRKSLDLSIYDFRNFGTASITTRTINDIVNIQLAMTNVMGMLLPVPIIFVMALTLSFRLDVGMSLGLLAVIAFVCVVAFFIMRSASPLFRRLQKLLDRIGAVLLENLTGVRVIRAFGKERHERNRMDETFTDYAVTSIKANRLFANLDGLSYFGINVFVVIVYFMAGPRIDAGGFQIGDITAIVEYSVMALFYLMMGQMVIITLPRALECCERVRLVLDHSPQIVDPEPAKTIDMAGRKPLDDGEVLAFRDVTFRFADAQEDALSHVSFTCRRGQTTAIIGGTGSGKSTIAMLALRFHDATWGKVTLDGVDVRDMRQHDLRTRVSYVQQQAWLFSGTIADNLRYGDRDASRERLDHAIDVAQAREFVDSLPDGLDSRVAQGGTNFSGGQKQRLSIARALVGDSQLVIFDDSFSALDFRTDAALRHALAEETDDRAVLIIAQRVSTIQHADQIVVLSDGEVAGIGRHDELMRTCAVYREIVESQTKEASETQDAAGPATADDVAELARRIARPDAADGTTATDDTACTTDNTNDTTPGKEA</sequence>
<evidence type="ECO:0000256" key="1">
    <source>
        <dbReference type="ARBA" id="ARBA00004651"/>
    </source>
</evidence>
<feature type="domain" description="ABC transporter" evidence="9">
    <location>
        <begin position="339"/>
        <end position="574"/>
    </location>
</feature>
<feature type="transmembrane region" description="Helical" evidence="8">
    <location>
        <begin position="241"/>
        <end position="258"/>
    </location>
</feature>
<keyword evidence="3" id="KW-0547">Nucleotide-binding</keyword>
<evidence type="ECO:0000256" key="3">
    <source>
        <dbReference type="ARBA" id="ARBA00022741"/>
    </source>
</evidence>
<organism evidence="11 12">
    <name type="scientific">Bifidobacterium amazonense</name>
    <dbReference type="NCBI Taxonomy" id="2809027"/>
    <lineage>
        <taxon>Bacteria</taxon>
        <taxon>Bacillati</taxon>
        <taxon>Actinomycetota</taxon>
        <taxon>Actinomycetes</taxon>
        <taxon>Bifidobacteriales</taxon>
        <taxon>Bifidobacteriaceae</taxon>
        <taxon>Bifidobacterium</taxon>
    </lineage>
</organism>
<dbReference type="EMBL" id="JAFEJT020000003">
    <property type="protein sequence ID" value="MCH9274897.1"/>
    <property type="molecule type" value="Genomic_DNA"/>
</dbReference>
<dbReference type="InterPro" id="IPR017871">
    <property type="entry name" value="ABC_transporter-like_CS"/>
</dbReference>
<evidence type="ECO:0000256" key="6">
    <source>
        <dbReference type="ARBA" id="ARBA00023136"/>
    </source>
</evidence>
<accession>A0ABS9VS41</accession>
<evidence type="ECO:0000256" key="8">
    <source>
        <dbReference type="SAM" id="Phobius"/>
    </source>
</evidence>
<feature type="region of interest" description="Disordered" evidence="7">
    <location>
        <begin position="602"/>
        <end position="632"/>
    </location>
</feature>
<dbReference type="PANTHER" id="PTHR43394:SF1">
    <property type="entry name" value="ATP-BINDING CASSETTE SUB-FAMILY B MEMBER 10, MITOCHONDRIAL"/>
    <property type="match status" value="1"/>
</dbReference>
<evidence type="ECO:0000259" key="9">
    <source>
        <dbReference type="PROSITE" id="PS50893"/>
    </source>
</evidence>
<dbReference type="PROSITE" id="PS50929">
    <property type="entry name" value="ABC_TM1F"/>
    <property type="match status" value="1"/>
</dbReference>
<feature type="transmembrane region" description="Helical" evidence="8">
    <location>
        <begin position="56"/>
        <end position="80"/>
    </location>
</feature>
<feature type="domain" description="ABC transmembrane type-1" evidence="10">
    <location>
        <begin position="16"/>
        <end position="298"/>
    </location>
</feature>
<comment type="subcellular location">
    <subcellularLocation>
        <location evidence="1">Cell membrane</location>
        <topology evidence="1">Multi-pass membrane protein</topology>
    </subcellularLocation>
</comment>
<dbReference type="InterPro" id="IPR011527">
    <property type="entry name" value="ABC1_TM_dom"/>
</dbReference>
<dbReference type="InterPro" id="IPR039421">
    <property type="entry name" value="Type_1_exporter"/>
</dbReference>